<keyword evidence="9 10" id="KW-0807">Transducer</keyword>
<dbReference type="EMBL" id="KU523637">
    <property type="protein sequence ID" value="APZ81459.1"/>
    <property type="molecule type" value="mRNA"/>
</dbReference>
<feature type="transmembrane region" description="Helical" evidence="10">
    <location>
        <begin position="177"/>
        <end position="203"/>
    </location>
</feature>
<evidence type="ECO:0000256" key="5">
    <source>
        <dbReference type="ARBA" id="ARBA00022725"/>
    </source>
</evidence>
<keyword evidence="6 10" id="KW-1133">Transmembrane helix</keyword>
<evidence type="ECO:0000256" key="10">
    <source>
        <dbReference type="RuleBase" id="RU351113"/>
    </source>
</evidence>
<keyword evidence="4 10" id="KW-0812">Transmembrane</keyword>
<organism evidence="11">
    <name type="scientific">Adelphocoris lineolatus</name>
    <name type="common">Alfalfa plant bug</name>
    <dbReference type="NCBI Taxonomy" id="236346"/>
    <lineage>
        <taxon>Eukaryota</taxon>
        <taxon>Metazoa</taxon>
        <taxon>Ecdysozoa</taxon>
        <taxon>Arthropoda</taxon>
        <taxon>Hexapoda</taxon>
        <taxon>Insecta</taxon>
        <taxon>Pterygota</taxon>
        <taxon>Neoptera</taxon>
        <taxon>Paraneoptera</taxon>
        <taxon>Hemiptera</taxon>
        <taxon>Heteroptera</taxon>
        <taxon>Panheteroptera</taxon>
        <taxon>Cimicomorpha</taxon>
        <taxon>Miridae</taxon>
        <taxon>Mirini</taxon>
        <taxon>Adelphocoris</taxon>
    </lineage>
</organism>
<evidence type="ECO:0000313" key="11">
    <source>
        <dbReference type="EMBL" id="APZ81459.1"/>
    </source>
</evidence>
<feature type="transmembrane region" description="Helical" evidence="10">
    <location>
        <begin position="297"/>
        <end position="318"/>
    </location>
</feature>
<dbReference type="AlphaFoldDB" id="A0A2I4PH52"/>
<accession>A0A2I4PH52</accession>
<dbReference type="PANTHER" id="PTHR21137:SF35">
    <property type="entry name" value="ODORANT RECEPTOR 19A-RELATED"/>
    <property type="match status" value="1"/>
</dbReference>
<evidence type="ECO:0000256" key="3">
    <source>
        <dbReference type="ARBA" id="ARBA00022606"/>
    </source>
</evidence>
<evidence type="ECO:0000256" key="4">
    <source>
        <dbReference type="ARBA" id="ARBA00022692"/>
    </source>
</evidence>
<keyword evidence="5 10" id="KW-0552">Olfaction</keyword>
<proteinExistence type="evidence at transcript level"/>
<comment type="caution">
    <text evidence="10">Lacks conserved residue(s) required for the propagation of feature annotation.</text>
</comment>
<evidence type="ECO:0000256" key="8">
    <source>
        <dbReference type="ARBA" id="ARBA00023170"/>
    </source>
</evidence>
<feature type="transmembrane region" description="Helical" evidence="10">
    <location>
        <begin position="42"/>
        <end position="61"/>
    </location>
</feature>
<comment type="similarity">
    <text evidence="10">Belongs to the insect chemoreceptor superfamily. Heteromeric odorant receptor channel (TC 1.A.69) family.</text>
</comment>
<dbReference type="GO" id="GO:0007165">
    <property type="term" value="P:signal transduction"/>
    <property type="evidence" value="ECO:0007669"/>
    <property type="project" value="UniProtKB-KW"/>
</dbReference>
<name>A0A2I4PH52_ADELI</name>
<keyword evidence="2" id="KW-1003">Cell membrane</keyword>
<reference evidence="11" key="1">
    <citation type="submission" date="2016-01" db="EMBL/GenBank/DDBJ databases">
        <title>Candidate chemosensory genes identified in Adelphocoris lineolatus (Goeze) (Hemiptera: Miridae) by antennal transcriptome analysis.</title>
        <authorList>
            <person name="Xiao Y."/>
        </authorList>
    </citation>
    <scope>NUCLEOTIDE SEQUENCE</scope>
</reference>
<sequence>MNILGINPDRDDGRAVDYRIYPFFKILYSESEDGGKVSMARAVFVIITLAIMASGCLWSVTQSQTAEQMLDNLKGMHLEVMVLMVAINECVSRPRMRRIMAYIDKSRANPRYGFPEEETIMLEASKKARADMTFLVIIFAANFPLMMVTKPVTESVGGHSWKQLPFPWTILPDDDDMIYVAILLFHTLGVGFSHCLGIVGMCFSTITTQITALFDVLLLGIERIEERAARKMKQLGLSYEESMLRCIEESVAHHQELIREVRSEKPHLESQFFAEIVNISMIMACEAFPLIRPNLTVLIAIKGLVFLVVQVICTAVLCDRLEIMADQNTEVFNALYNSPWYKCGVDYGRIVSIGMTFSQHSLTIRGKSFLGLIATRATFYTAMVNTFNLLSMIRKMS</sequence>
<keyword evidence="3 10" id="KW-0716">Sensory transduction</keyword>
<evidence type="ECO:0000256" key="7">
    <source>
        <dbReference type="ARBA" id="ARBA00023136"/>
    </source>
</evidence>
<evidence type="ECO:0000256" key="2">
    <source>
        <dbReference type="ARBA" id="ARBA00022475"/>
    </source>
</evidence>
<dbReference type="Pfam" id="PF02949">
    <property type="entry name" value="7tm_6"/>
    <property type="match status" value="1"/>
</dbReference>
<dbReference type="PANTHER" id="PTHR21137">
    <property type="entry name" value="ODORANT RECEPTOR"/>
    <property type="match status" value="1"/>
</dbReference>
<keyword evidence="7 10" id="KW-0472">Membrane</keyword>
<dbReference type="InterPro" id="IPR004117">
    <property type="entry name" value="7tm6_olfct_rcpt"/>
</dbReference>
<comment type="subcellular location">
    <subcellularLocation>
        <location evidence="1 10">Cell membrane</location>
        <topology evidence="1 10">Multi-pass membrane protein</topology>
    </subcellularLocation>
</comment>
<evidence type="ECO:0000256" key="9">
    <source>
        <dbReference type="ARBA" id="ARBA00023224"/>
    </source>
</evidence>
<dbReference type="GO" id="GO:0004984">
    <property type="term" value="F:olfactory receptor activity"/>
    <property type="evidence" value="ECO:0007669"/>
    <property type="project" value="InterPro"/>
</dbReference>
<feature type="transmembrane region" description="Helical" evidence="10">
    <location>
        <begin position="130"/>
        <end position="148"/>
    </location>
</feature>
<dbReference type="GO" id="GO:0005549">
    <property type="term" value="F:odorant binding"/>
    <property type="evidence" value="ECO:0007669"/>
    <property type="project" value="InterPro"/>
</dbReference>
<evidence type="ECO:0000256" key="1">
    <source>
        <dbReference type="ARBA" id="ARBA00004651"/>
    </source>
</evidence>
<protein>
    <recommendedName>
        <fullName evidence="10">Odorant receptor</fullName>
    </recommendedName>
</protein>
<evidence type="ECO:0000256" key="6">
    <source>
        <dbReference type="ARBA" id="ARBA00022989"/>
    </source>
</evidence>
<keyword evidence="8 10" id="KW-0675">Receptor</keyword>
<dbReference type="GO" id="GO:0005886">
    <property type="term" value="C:plasma membrane"/>
    <property type="evidence" value="ECO:0007669"/>
    <property type="project" value="UniProtKB-SubCell"/>
</dbReference>